<evidence type="ECO:0000313" key="7">
    <source>
        <dbReference type="Proteomes" id="UP000265566"/>
    </source>
</evidence>
<dbReference type="HOGENOM" id="CLU_181053_0_0_1"/>
<keyword evidence="6" id="KW-1185">Reference proteome</keyword>
<dbReference type="PaxDb" id="3880-AES65905"/>
<reference evidence="5" key="3">
    <citation type="submission" date="2015-04" db="UniProtKB">
        <authorList>
            <consortium name="EnsemblPlants"/>
        </authorList>
    </citation>
    <scope>IDENTIFICATION</scope>
    <source>
        <strain evidence="5">cv. Jemalong A17</strain>
    </source>
</reference>
<dbReference type="Pfam" id="PF07127">
    <property type="entry name" value="Nodulin_late"/>
    <property type="match status" value="1"/>
</dbReference>
<dbReference type="Gramene" id="rna10235">
    <property type="protein sequence ID" value="RHN74213.1"/>
    <property type="gene ID" value="gene10235"/>
</dbReference>
<dbReference type="InterPro" id="IPR009810">
    <property type="entry name" value="Nodulin_late_dom"/>
</dbReference>
<sequence>MGQIEKFVYSLIIILSLALVVTCNGIPICQTYMDCPSDMCTRPKHAYCVSYKCYCV</sequence>
<reference evidence="3 6" key="2">
    <citation type="journal article" date="2014" name="BMC Genomics">
        <title>An improved genome release (version Mt4.0) for the model legume Medicago truncatula.</title>
        <authorList>
            <person name="Tang H."/>
            <person name="Krishnakumar V."/>
            <person name="Bidwell S."/>
            <person name="Rosen B."/>
            <person name="Chan A."/>
            <person name="Zhou S."/>
            <person name="Gentzbittel L."/>
            <person name="Childs K.L."/>
            <person name="Yandell M."/>
            <person name="Gundlach H."/>
            <person name="Mayer K.F."/>
            <person name="Schwartz D.C."/>
            <person name="Town C.D."/>
        </authorList>
    </citation>
    <scope>GENOME REANNOTATION</scope>
    <source>
        <strain evidence="5 6">cv. Jemalong A17</strain>
    </source>
</reference>
<evidence type="ECO:0000313" key="4">
    <source>
        <dbReference type="EMBL" id="RHN74213.1"/>
    </source>
</evidence>
<evidence type="ECO:0000259" key="2">
    <source>
        <dbReference type="Pfam" id="PF07127"/>
    </source>
</evidence>
<organism evidence="3 6">
    <name type="scientific">Medicago truncatula</name>
    <name type="common">Barrel medic</name>
    <name type="synonym">Medicago tribuloides</name>
    <dbReference type="NCBI Taxonomy" id="3880"/>
    <lineage>
        <taxon>Eukaryota</taxon>
        <taxon>Viridiplantae</taxon>
        <taxon>Streptophyta</taxon>
        <taxon>Embryophyta</taxon>
        <taxon>Tracheophyta</taxon>
        <taxon>Spermatophyta</taxon>
        <taxon>Magnoliopsida</taxon>
        <taxon>eudicotyledons</taxon>
        <taxon>Gunneridae</taxon>
        <taxon>Pentapetalae</taxon>
        <taxon>rosids</taxon>
        <taxon>fabids</taxon>
        <taxon>Fabales</taxon>
        <taxon>Fabaceae</taxon>
        <taxon>Papilionoideae</taxon>
        <taxon>50 kb inversion clade</taxon>
        <taxon>NPAAA clade</taxon>
        <taxon>Hologalegina</taxon>
        <taxon>IRL clade</taxon>
        <taxon>Trifolieae</taxon>
        <taxon>Medicago</taxon>
    </lineage>
</organism>
<gene>
    <name evidence="3" type="ordered locus">MTR_2g058625</name>
    <name evidence="4" type="ORF">MtrunA17_Chr2g0307801</name>
</gene>
<reference evidence="4" key="5">
    <citation type="journal article" date="2018" name="Nat. Plants">
        <title>Whole-genome landscape of Medicago truncatula symbiotic genes.</title>
        <authorList>
            <person name="Pecrix Y."/>
            <person name="Gamas P."/>
            <person name="Carrere S."/>
        </authorList>
    </citation>
    <scope>NUCLEOTIDE SEQUENCE</scope>
    <source>
        <tissue evidence="4">Leaves</tissue>
    </source>
</reference>
<proteinExistence type="predicted"/>
<dbReference type="Proteomes" id="UP000002051">
    <property type="component" value="Chromosome 2"/>
</dbReference>
<evidence type="ECO:0000256" key="1">
    <source>
        <dbReference type="SAM" id="SignalP"/>
    </source>
</evidence>
<reference evidence="3 6" key="1">
    <citation type="journal article" date="2011" name="Nature">
        <title>The Medicago genome provides insight into the evolution of rhizobial symbioses.</title>
        <authorList>
            <person name="Young N.D."/>
            <person name="Debelle F."/>
            <person name="Oldroyd G.E."/>
            <person name="Geurts R."/>
            <person name="Cannon S.B."/>
            <person name="Udvardi M.K."/>
            <person name="Benedito V.A."/>
            <person name="Mayer K.F."/>
            <person name="Gouzy J."/>
            <person name="Schoof H."/>
            <person name="Van de Peer Y."/>
            <person name="Proost S."/>
            <person name="Cook D.R."/>
            <person name="Meyers B.C."/>
            <person name="Spannagl M."/>
            <person name="Cheung F."/>
            <person name="De Mita S."/>
            <person name="Krishnakumar V."/>
            <person name="Gundlach H."/>
            <person name="Zhou S."/>
            <person name="Mudge J."/>
            <person name="Bharti A.K."/>
            <person name="Murray J.D."/>
            <person name="Naoumkina M.A."/>
            <person name="Rosen B."/>
            <person name="Silverstein K.A."/>
            <person name="Tang H."/>
            <person name="Rombauts S."/>
            <person name="Zhao P.X."/>
            <person name="Zhou P."/>
            <person name="Barbe V."/>
            <person name="Bardou P."/>
            <person name="Bechner M."/>
            <person name="Bellec A."/>
            <person name="Berger A."/>
            <person name="Berges H."/>
            <person name="Bidwell S."/>
            <person name="Bisseling T."/>
            <person name="Choisne N."/>
            <person name="Couloux A."/>
            <person name="Denny R."/>
            <person name="Deshpande S."/>
            <person name="Dai X."/>
            <person name="Doyle J.J."/>
            <person name="Dudez A.M."/>
            <person name="Farmer A.D."/>
            <person name="Fouteau S."/>
            <person name="Franken C."/>
            <person name="Gibelin C."/>
            <person name="Gish J."/>
            <person name="Goldstein S."/>
            <person name="Gonzalez A.J."/>
            <person name="Green P.J."/>
            <person name="Hallab A."/>
            <person name="Hartog M."/>
            <person name="Hua A."/>
            <person name="Humphray S.J."/>
            <person name="Jeong D.H."/>
            <person name="Jing Y."/>
            <person name="Jocker A."/>
            <person name="Kenton S.M."/>
            <person name="Kim D.J."/>
            <person name="Klee K."/>
            <person name="Lai H."/>
            <person name="Lang C."/>
            <person name="Lin S."/>
            <person name="Macmil S.L."/>
            <person name="Magdelenat G."/>
            <person name="Matthews L."/>
            <person name="McCorrison J."/>
            <person name="Monaghan E.L."/>
            <person name="Mun J.H."/>
            <person name="Najar F.Z."/>
            <person name="Nicholson C."/>
            <person name="Noirot C."/>
            <person name="O'Bleness M."/>
            <person name="Paule C.R."/>
            <person name="Poulain J."/>
            <person name="Prion F."/>
            <person name="Qin B."/>
            <person name="Qu C."/>
            <person name="Retzel E.F."/>
            <person name="Riddle C."/>
            <person name="Sallet E."/>
            <person name="Samain S."/>
            <person name="Samson N."/>
            <person name="Sanders I."/>
            <person name="Saurat O."/>
            <person name="Scarpelli C."/>
            <person name="Schiex T."/>
            <person name="Segurens B."/>
            <person name="Severin A.J."/>
            <person name="Sherrier D.J."/>
            <person name="Shi R."/>
            <person name="Sims S."/>
            <person name="Singer S.R."/>
            <person name="Sinharoy S."/>
            <person name="Sterck L."/>
            <person name="Viollet A."/>
            <person name="Wang B.B."/>
            <person name="Wang K."/>
            <person name="Wang M."/>
            <person name="Wang X."/>
            <person name="Warfsmann J."/>
            <person name="Weissenbach J."/>
            <person name="White D.D."/>
            <person name="White J.D."/>
            <person name="Wiley G.B."/>
            <person name="Wincker P."/>
            <person name="Xing Y."/>
            <person name="Yang L."/>
            <person name="Yao Z."/>
            <person name="Ying F."/>
            <person name="Zhai J."/>
            <person name="Zhou L."/>
            <person name="Zuber A."/>
            <person name="Denarie J."/>
            <person name="Dixon R.A."/>
            <person name="May G.D."/>
            <person name="Schwartz D.C."/>
            <person name="Rogers J."/>
            <person name="Quetier F."/>
            <person name="Town C.D."/>
            <person name="Roe B.A."/>
        </authorList>
    </citation>
    <scope>NUCLEOTIDE SEQUENCE [LARGE SCALE GENOMIC DNA]</scope>
    <source>
        <strain evidence="3">A17</strain>
        <strain evidence="5 6">cv. Jemalong A17</strain>
    </source>
</reference>
<dbReference type="EMBL" id="PSQE01000002">
    <property type="protein sequence ID" value="RHN74213.1"/>
    <property type="molecule type" value="Genomic_DNA"/>
</dbReference>
<dbReference type="AlphaFoldDB" id="G7IQM1"/>
<protein>
    <submittedName>
        <fullName evidence="3">Nodule Cysteine-Rich (NCR) secreted peptide</fullName>
    </submittedName>
    <submittedName>
        <fullName evidence="4">Putative Late nodulin</fullName>
    </submittedName>
</protein>
<feature type="signal peptide" evidence="1">
    <location>
        <begin position="1"/>
        <end position="25"/>
    </location>
</feature>
<feature type="chain" id="PRO_5014572365" evidence="1">
    <location>
        <begin position="26"/>
        <end position="56"/>
    </location>
</feature>
<evidence type="ECO:0000313" key="6">
    <source>
        <dbReference type="Proteomes" id="UP000002051"/>
    </source>
</evidence>
<evidence type="ECO:0000313" key="5">
    <source>
        <dbReference type="EnsemblPlants" id="AES65905"/>
    </source>
</evidence>
<feature type="domain" description="Late nodulin" evidence="2">
    <location>
        <begin position="1"/>
        <end position="54"/>
    </location>
</feature>
<keyword evidence="1" id="KW-0732">Signal</keyword>
<dbReference type="Proteomes" id="UP000265566">
    <property type="component" value="Chromosome 2"/>
</dbReference>
<dbReference type="GO" id="GO:0046872">
    <property type="term" value="F:metal ion binding"/>
    <property type="evidence" value="ECO:0007669"/>
    <property type="project" value="InterPro"/>
</dbReference>
<accession>G7IQM1</accession>
<name>G7IQM1_MEDTR</name>
<evidence type="ECO:0000313" key="3">
    <source>
        <dbReference type="EMBL" id="AES65905.1"/>
    </source>
</evidence>
<dbReference type="EMBL" id="CM001218">
    <property type="protein sequence ID" value="AES65905.1"/>
    <property type="molecule type" value="Genomic_DNA"/>
</dbReference>
<reference evidence="7" key="4">
    <citation type="journal article" date="2018" name="Nat. Plants">
        <title>Whole-genome landscape of Medicago truncatula symbiotic genes.</title>
        <authorList>
            <person name="Pecrix Y."/>
            <person name="Staton S.E."/>
            <person name="Sallet E."/>
            <person name="Lelandais-Briere C."/>
            <person name="Moreau S."/>
            <person name="Carrere S."/>
            <person name="Blein T."/>
            <person name="Jardinaud M.F."/>
            <person name="Latrasse D."/>
            <person name="Zouine M."/>
            <person name="Zahm M."/>
            <person name="Kreplak J."/>
            <person name="Mayjonade B."/>
            <person name="Satge C."/>
            <person name="Perez M."/>
            <person name="Cauet S."/>
            <person name="Marande W."/>
            <person name="Chantry-Darmon C."/>
            <person name="Lopez-Roques C."/>
            <person name="Bouchez O."/>
            <person name="Berard A."/>
            <person name="Debelle F."/>
            <person name="Munos S."/>
            <person name="Bendahmane A."/>
            <person name="Berges H."/>
            <person name="Niebel A."/>
            <person name="Buitink J."/>
            <person name="Frugier F."/>
            <person name="Benhamed M."/>
            <person name="Crespi M."/>
            <person name="Gouzy J."/>
            <person name="Gamas P."/>
        </authorList>
    </citation>
    <scope>NUCLEOTIDE SEQUENCE [LARGE SCALE GENOMIC DNA]</scope>
    <source>
        <strain evidence="7">cv. Jemalong A17</strain>
    </source>
</reference>
<dbReference type="EnsemblPlants" id="AES65905">
    <property type="protein sequence ID" value="AES65905"/>
    <property type="gene ID" value="MTR_2g058625"/>
</dbReference>